<comment type="caution">
    <text evidence="5">The sequence shown here is derived from an EMBL/GenBank/DDBJ whole genome shotgun (WGS) entry which is preliminary data.</text>
</comment>
<dbReference type="SMART" id="SM00850">
    <property type="entry name" value="LytTR"/>
    <property type="match status" value="1"/>
</dbReference>
<keyword evidence="2" id="KW-0597">Phosphoprotein</keyword>
<protein>
    <submittedName>
        <fullName evidence="5">DNA-binding response regulator</fullName>
    </submittedName>
</protein>
<dbReference type="GO" id="GO:0000156">
    <property type="term" value="F:phosphorelay response regulator activity"/>
    <property type="evidence" value="ECO:0007669"/>
    <property type="project" value="InterPro"/>
</dbReference>
<dbReference type="InterPro" id="IPR007492">
    <property type="entry name" value="LytTR_DNA-bd_dom"/>
</dbReference>
<evidence type="ECO:0000259" key="3">
    <source>
        <dbReference type="PROSITE" id="PS50110"/>
    </source>
</evidence>
<feature type="modified residue" description="4-aspartylphosphate" evidence="2">
    <location>
        <position position="53"/>
    </location>
</feature>
<dbReference type="Proteomes" id="UP000445000">
    <property type="component" value="Unassembled WGS sequence"/>
</dbReference>
<dbReference type="PANTHER" id="PTHR37299:SF1">
    <property type="entry name" value="STAGE 0 SPORULATION PROTEIN A HOMOLOG"/>
    <property type="match status" value="1"/>
</dbReference>
<dbReference type="EMBL" id="BLJN01000008">
    <property type="protein sequence ID" value="GFE84209.1"/>
    <property type="molecule type" value="Genomic_DNA"/>
</dbReference>
<dbReference type="InterPro" id="IPR011006">
    <property type="entry name" value="CheY-like_superfamily"/>
</dbReference>
<evidence type="ECO:0000256" key="2">
    <source>
        <dbReference type="PROSITE-ProRule" id="PRU00169"/>
    </source>
</evidence>
<evidence type="ECO:0000313" key="5">
    <source>
        <dbReference type="EMBL" id="GFE84209.1"/>
    </source>
</evidence>
<accession>A0A829YLY5</accession>
<evidence type="ECO:0000259" key="4">
    <source>
        <dbReference type="PROSITE" id="PS50930"/>
    </source>
</evidence>
<proteinExistence type="predicted"/>
<feature type="domain" description="Response regulatory" evidence="3">
    <location>
        <begin position="2"/>
        <end position="113"/>
    </location>
</feature>
<keyword evidence="6" id="KW-1185">Reference proteome</keyword>
<dbReference type="Gene3D" id="3.40.50.2300">
    <property type="match status" value="1"/>
</dbReference>
<dbReference type="PROSITE" id="PS50930">
    <property type="entry name" value="HTH_LYTTR"/>
    <property type="match status" value="1"/>
</dbReference>
<reference evidence="6" key="1">
    <citation type="submission" date="2020-01" db="EMBL/GenBank/DDBJ databases">
        <title>'Steroidobacter agaridevorans' sp. nov., agar-degrading bacteria isolated from rhizosphere soils.</title>
        <authorList>
            <person name="Ikenaga M."/>
            <person name="Kataoka M."/>
            <person name="Murouchi A."/>
            <person name="Katsuragi S."/>
            <person name="Sakai M."/>
        </authorList>
    </citation>
    <scope>NUCLEOTIDE SEQUENCE [LARGE SCALE GENOMIC DNA]</scope>
    <source>
        <strain evidence="6">YU21-B</strain>
    </source>
</reference>
<dbReference type="InterPro" id="IPR001789">
    <property type="entry name" value="Sig_transdc_resp-reg_receiver"/>
</dbReference>
<organism evidence="5 6">
    <name type="scientific">Steroidobacter agaridevorans</name>
    <dbReference type="NCBI Taxonomy" id="2695856"/>
    <lineage>
        <taxon>Bacteria</taxon>
        <taxon>Pseudomonadati</taxon>
        <taxon>Pseudomonadota</taxon>
        <taxon>Gammaproteobacteria</taxon>
        <taxon>Steroidobacterales</taxon>
        <taxon>Steroidobacteraceae</taxon>
        <taxon>Steroidobacter</taxon>
    </lineage>
</organism>
<gene>
    <name evidence="5" type="primary">algR_3</name>
    <name evidence="5" type="ORF">GCM10011487_62090</name>
</gene>
<sequence>MKSLIVDDEPLARRELRRLLAEFPWVEVVGEAGDVNEAAARVEALAPDLIFLDIQMPGGSGFDLLARLDHVPRVIFTTAYDHHAVRAFEVNALDYLLKPIEPQRLAAALTRARSMPEERGVEAPPHDILERLFVRDGDRCWFVPLREVCMLLAEGNYVRLFWGQERPLLGRPLQSLEQRLDPKRFFRANRKQIINVDCIENVELGIGGQLHVRLRGGSEVEISRRQARLFRMQMSV</sequence>
<evidence type="ECO:0000313" key="6">
    <source>
        <dbReference type="Proteomes" id="UP000445000"/>
    </source>
</evidence>
<dbReference type="Gene3D" id="2.40.50.1020">
    <property type="entry name" value="LytTr DNA-binding domain"/>
    <property type="match status" value="1"/>
</dbReference>
<dbReference type="PANTHER" id="PTHR37299">
    <property type="entry name" value="TRANSCRIPTIONAL REGULATOR-RELATED"/>
    <property type="match status" value="1"/>
</dbReference>
<dbReference type="InterPro" id="IPR046947">
    <property type="entry name" value="LytR-like"/>
</dbReference>
<dbReference type="AlphaFoldDB" id="A0A829YLY5"/>
<keyword evidence="5" id="KW-0238">DNA-binding</keyword>
<dbReference type="Pfam" id="PF04397">
    <property type="entry name" value="LytTR"/>
    <property type="match status" value="1"/>
</dbReference>
<feature type="domain" description="HTH LytTR-type" evidence="4">
    <location>
        <begin position="132"/>
        <end position="236"/>
    </location>
</feature>
<dbReference type="PROSITE" id="PS50110">
    <property type="entry name" value="RESPONSE_REGULATORY"/>
    <property type="match status" value="1"/>
</dbReference>
<dbReference type="SMART" id="SM00448">
    <property type="entry name" value="REC"/>
    <property type="match status" value="1"/>
</dbReference>
<name>A0A829YLY5_9GAMM</name>
<dbReference type="RefSeq" id="WP_161815810.1">
    <property type="nucleotide sequence ID" value="NZ_BLJN01000008.1"/>
</dbReference>
<keyword evidence="1" id="KW-0902">Two-component regulatory system</keyword>
<evidence type="ECO:0000256" key="1">
    <source>
        <dbReference type="ARBA" id="ARBA00023012"/>
    </source>
</evidence>
<dbReference type="GO" id="GO:0003677">
    <property type="term" value="F:DNA binding"/>
    <property type="evidence" value="ECO:0007669"/>
    <property type="project" value="UniProtKB-KW"/>
</dbReference>
<dbReference type="Pfam" id="PF00072">
    <property type="entry name" value="Response_reg"/>
    <property type="match status" value="1"/>
</dbReference>
<dbReference type="SUPFAM" id="SSF52172">
    <property type="entry name" value="CheY-like"/>
    <property type="match status" value="1"/>
</dbReference>